<name>A0ABS3RXE2_9ACTN</name>
<comment type="caution">
    <text evidence="2">The sequence shown here is derived from an EMBL/GenBank/DDBJ whole genome shotgun (WGS) entry which is preliminary data.</text>
</comment>
<feature type="domain" description="DeoxyPurine in DNA protein A" evidence="1">
    <location>
        <begin position="5"/>
        <end position="257"/>
    </location>
</feature>
<organism evidence="2 3">
    <name type="scientific">Actinomadura violacea</name>
    <dbReference type="NCBI Taxonomy" id="2819934"/>
    <lineage>
        <taxon>Bacteria</taxon>
        <taxon>Bacillati</taxon>
        <taxon>Actinomycetota</taxon>
        <taxon>Actinomycetes</taxon>
        <taxon>Streptosporangiales</taxon>
        <taxon>Thermomonosporaceae</taxon>
        <taxon>Actinomadura</taxon>
    </lineage>
</organism>
<reference evidence="2 3" key="1">
    <citation type="submission" date="2021-03" db="EMBL/GenBank/DDBJ databases">
        <title>Actinomadura violae sp. nov., isolated from lichen in Thailand.</title>
        <authorList>
            <person name="Kanchanasin P."/>
            <person name="Saeng-In P."/>
            <person name="Phongsopitanun W."/>
            <person name="Yuki M."/>
            <person name="Kudo T."/>
            <person name="Ohkuma M."/>
            <person name="Tanasupawat S."/>
        </authorList>
    </citation>
    <scope>NUCLEOTIDE SEQUENCE [LARGE SCALE GENOMIC DNA]</scope>
    <source>
        <strain evidence="2 3">LCR2-06</strain>
    </source>
</reference>
<dbReference type="EMBL" id="JAGEPF010000016">
    <property type="protein sequence ID" value="MBO2461133.1"/>
    <property type="molecule type" value="Genomic_DNA"/>
</dbReference>
<keyword evidence="3" id="KW-1185">Reference proteome</keyword>
<dbReference type="InterPro" id="IPR055645">
    <property type="entry name" value="DpdA"/>
</dbReference>
<protein>
    <recommendedName>
        <fullName evidence="1">DeoxyPurine in DNA protein A domain-containing protein</fullName>
    </recommendedName>
</protein>
<gene>
    <name evidence="2" type="ORF">J4709_26470</name>
</gene>
<dbReference type="Proteomes" id="UP000680206">
    <property type="component" value="Unassembled WGS sequence"/>
</dbReference>
<dbReference type="InterPro" id="IPR058240">
    <property type="entry name" value="rSAM_sf"/>
</dbReference>
<evidence type="ECO:0000313" key="3">
    <source>
        <dbReference type="Proteomes" id="UP000680206"/>
    </source>
</evidence>
<dbReference type="RefSeq" id="WP_208244494.1">
    <property type="nucleotide sequence ID" value="NZ_JAGEPF010000016.1"/>
</dbReference>
<proteinExistence type="predicted"/>
<dbReference type="Pfam" id="PF23859">
    <property type="entry name" value="DpdA"/>
    <property type="match status" value="1"/>
</dbReference>
<sequence>MLTVNLTTHMDEWLHLDHPDMPPLFVSHRRLARRLASGRPLRPAVNWWALDSGGFSELDLYGGWRTSPAEYVAAVLRYDTEIGQLGWAASQDWMCERQMLAKTGLTVRDHQARTVSNFVELTRLWADVSDEECPFMLTLQGQTLADYLTCWDMYGEAGVDLTWQAVVGLGSVCRRERTDEVGEILLALRDLDPELPIHAFGFKTTGVRKYADLIDSCDSGAWSIGGRYRPDPACAKRSCANCLHYALAWYARVTESLAYLPDPIQRSIFPASTFDLAV</sequence>
<dbReference type="SUPFAM" id="SSF102114">
    <property type="entry name" value="Radical SAM enzymes"/>
    <property type="match status" value="1"/>
</dbReference>
<evidence type="ECO:0000313" key="2">
    <source>
        <dbReference type="EMBL" id="MBO2461133.1"/>
    </source>
</evidence>
<evidence type="ECO:0000259" key="1">
    <source>
        <dbReference type="Pfam" id="PF23859"/>
    </source>
</evidence>
<accession>A0ABS3RXE2</accession>